<dbReference type="Proteomes" id="UP000290637">
    <property type="component" value="Chromosome"/>
</dbReference>
<dbReference type="Gene3D" id="3.40.50.1820">
    <property type="entry name" value="alpha/beta hydrolase"/>
    <property type="match status" value="1"/>
</dbReference>
<dbReference type="InterPro" id="IPR010297">
    <property type="entry name" value="DUF900_hydrolase"/>
</dbReference>
<keyword evidence="1" id="KW-0378">Hydrolase</keyword>
<dbReference type="GO" id="GO:0016787">
    <property type="term" value="F:hydrolase activity"/>
    <property type="evidence" value="ECO:0007669"/>
    <property type="project" value="UniProtKB-KW"/>
</dbReference>
<organism evidence="1 2">
    <name type="scientific">Pseudoduganella lutea</name>
    <dbReference type="NCBI Taxonomy" id="321985"/>
    <lineage>
        <taxon>Bacteria</taxon>
        <taxon>Pseudomonadati</taxon>
        <taxon>Pseudomonadota</taxon>
        <taxon>Betaproteobacteria</taxon>
        <taxon>Burkholderiales</taxon>
        <taxon>Oxalobacteraceae</taxon>
        <taxon>Telluria group</taxon>
        <taxon>Pseudoduganella</taxon>
    </lineage>
</organism>
<name>A0A4P6L2Z4_9BURK</name>
<dbReference type="KEGG" id="plue:EWM63_24820"/>
<dbReference type="AlphaFoldDB" id="A0A4P6L2Z4"/>
<dbReference type="Pfam" id="PF05990">
    <property type="entry name" value="DUF900"/>
    <property type="match status" value="1"/>
</dbReference>
<proteinExistence type="predicted"/>
<protein>
    <submittedName>
        <fullName evidence="1">Alpha/beta hydrolase</fullName>
    </submittedName>
</protein>
<keyword evidence="2" id="KW-1185">Reference proteome</keyword>
<dbReference type="EMBL" id="CP035913">
    <property type="protein sequence ID" value="QBE65801.1"/>
    <property type="molecule type" value="Genomic_DNA"/>
</dbReference>
<gene>
    <name evidence="1" type="ORF">EWM63_24820</name>
</gene>
<reference evidence="1 2" key="1">
    <citation type="submission" date="2019-02" db="EMBL/GenBank/DDBJ databases">
        <title>Draft Genome Sequences of Six Type Strains of the Genus Massilia.</title>
        <authorList>
            <person name="Miess H."/>
            <person name="Frediansyhah A."/>
            <person name="Gross H."/>
        </authorList>
    </citation>
    <scope>NUCLEOTIDE SEQUENCE [LARGE SCALE GENOMIC DNA]</scope>
    <source>
        <strain evidence="1 2">DSM 17473</strain>
    </source>
</reference>
<dbReference type="SUPFAM" id="SSF53474">
    <property type="entry name" value="alpha/beta-Hydrolases"/>
    <property type="match status" value="1"/>
</dbReference>
<sequence>MSIDSQRLYNVTPLESAITRLSDEKAVQYVNQLIRACHSPSTVQLSGEDVASAIGLEFSLPCDAVDVPSYGDVARSVLLLLASNFQQRIEIEALINTPKLLNFGKELVDFDPIKVLNILQSQFNAFNFLQSGAQASPRWETAQPGLLRAVGQNLLTCAGFRTVDPVSDAEYKIWYATTRSLVDRADPSKGYGVQHDGKVHYGSCTVFVPKSHKIGSVGSPWWKRILTCNDDRLQLLAVERVAEETFWASVALKLSRSPIEERDAVIFVHGFNVDFEEAALRTAQIGFDMQVKGAMAFFSWASRGEANMYLADAATIELDEMILADYLCDFARYSGARRVHVIAHSMGNRAVLRAVDRIAGNAQRRTGIQFGQFILAAPDVDVRKFQQHCAAYRAISDRTTLYVSSRDMAVEASRWLHDFPRAGLVPPVTVAEGIDTINVVNADLTLLGHGYVAEARSVINDMHSLIQHGAAPQSRFGIRLTSTEQGHPYWMIGA</sequence>
<evidence type="ECO:0000313" key="1">
    <source>
        <dbReference type="EMBL" id="QBE65801.1"/>
    </source>
</evidence>
<dbReference type="PANTHER" id="PTHR36513">
    <property type="entry name" value="ABC TRANSMEMBRANE TYPE-1 DOMAIN-CONTAINING PROTEIN"/>
    <property type="match status" value="1"/>
</dbReference>
<dbReference type="OrthoDB" id="9797755at2"/>
<evidence type="ECO:0000313" key="2">
    <source>
        <dbReference type="Proteomes" id="UP000290637"/>
    </source>
</evidence>
<dbReference type="PANTHER" id="PTHR36513:SF1">
    <property type="entry name" value="TRANSMEMBRANE PROTEIN"/>
    <property type="match status" value="1"/>
</dbReference>
<dbReference type="InterPro" id="IPR029058">
    <property type="entry name" value="AB_hydrolase_fold"/>
</dbReference>
<accession>A0A4P6L2Z4</accession>